<dbReference type="Gramene" id="RZC60694">
    <property type="protein sequence ID" value="RZC60694"/>
    <property type="gene ID" value="C5167_022452"/>
</dbReference>
<dbReference type="Proteomes" id="UP000316621">
    <property type="component" value="Chromosome 5"/>
</dbReference>
<organism evidence="1 2">
    <name type="scientific">Papaver somniferum</name>
    <name type="common">Opium poppy</name>
    <dbReference type="NCBI Taxonomy" id="3469"/>
    <lineage>
        <taxon>Eukaryota</taxon>
        <taxon>Viridiplantae</taxon>
        <taxon>Streptophyta</taxon>
        <taxon>Embryophyta</taxon>
        <taxon>Tracheophyta</taxon>
        <taxon>Spermatophyta</taxon>
        <taxon>Magnoliopsida</taxon>
        <taxon>Ranunculales</taxon>
        <taxon>Papaveraceae</taxon>
        <taxon>Papaveroideae</taxon>
        <taxon>Papaver</taxon>
    </lineage>
</organism>
<sequence>MMQKLLMFSYGGTRRFQLVFLVELLLHGSSVLVVKSVYLHPKIAVGLRIEINRALACLCEIASEHDLKKFLVIAKIVGVALSAFFGVNGRGYWLGPFALAYCTGTEDAKQYMFVGEVTLDNIKEFGKDFLEGLVPQFYKSDPDLAHSTNTSFDTILESLL</sequence>
<reference evidence="1 2" key="1">
    <citation type="journal article" date="2018" name="Science">
        <title>The opium poppy genome and morphinan production.</title>
        <authorList>
            <person name="Guo L."/>
            <person name="Winzer T."/>
            <person name="Yang X."/>
            <person name="Li Y."/>
            <person name="Ning Z."/>
            <person name="He Z."/>
            <person name="Teodor R."/>
            <person name="Lu Y."/>
            <person name="Bowser T.A."/>
            <person name="Graham I.A."/>
            <person name="Ye K."/>
        </authorList>
    </citation>
    <scope>NUCLEOTIDE SEQUENCE [LARGE SCALE GENOMIC DNA]</scope>
    <source>
        <strain evidence="2">cv. HN1</strain>
        <tissue evidence="1">Leaves</tissue>
    </source>
</reference>
<dbReference type="EMBL" id="CM010719">
    <property type="protein sequence ID" value="RZC60694.1"/>
    <property type="molecule type" value="Genomic_DNA"/>
</dbReference>
<protein>
    <submittedName>
        <fullName evidence="1">Uncharacterized protein</fullName>
    </submittedName>
</protein>
<dbReference type="AlphaFoldDB" id="A0A4Y7JHV2"/>
<keyword evidence="2" id="KW-1185">Reference proteome</keyword>
<gene>
    <name evidence="1" type="ORF">C5167_022452</name>
</gene>
<name>A0A4Y7JHV2_PAPSO</name>
<proteinExistence type="predicted"/>
<dbReference type="Gene3D" id="3.40.30.10">
    <property type="entry name" value="Glutaredoxin"/>
    <property type="match status" value="1"/>
</dbReference>
<evidence type="ECO:0000313" key="2">
    <source>
        <dbReference type="Proteomes" id="UP000316621"/>
    </source>
</evidence>
<dbReference type="STRING" id="3469.A0A4Y7JHV2"/>
<evidence type="ECO:0000313" key="1">
    <source>
        <dbReference type="EMBL" id="RZC60694.1"/>
    </source>
</evidence>
<accession>A0A4Y7JHV2</accession>